<sequence>MRMAYRIHEHNNVRNAQDLEKTKTKSDLKRSHHLCPLSFSPLPNIHLLRSPSHCRFATASRRRRRSTPEFLLLRSSILPSNRKFRNHSYGFLYCEYAIKCWNN</sequence>
<comment type="caution">
    <text evidence="1">The sequence shown here is derived from an EMBL/GenBank/DDBJ whole genome shotgun (WGS) entry which is preliminary data.</text>
</comment>
<evidence type="ECO:0000313" key="1">
    <source>
        <dbReference type="EMBL" id="KAI3780394.1"/>
    </source>
</evidence>
<evidence type="ECO:0000313" key="2">
    <source>
        <dbReference type="Proteomes" id="UP001055811"/>
    </source>
</evidence>
<protein>
    <submittedName>
        <fullName evidence="1">Uncharacterized protein</fullName>
    </submittedName>
</protein>
<keyword evidence="2" id="KW-1185">Reference proteome</keyword>
<organism evidence="1 2">
    <name type="scientific">Cichorium intybus</name>
    <name type="common">Chicory</name>
    <dbReference type="NCBI Taxonomy" id="13427"/>
    <lineage>
        <taxon>Eukaryota</taxon>
        <taxon>Viridiplantae</taxon>
        <taxon>Streptophyta</taxon>
        <taxon>Embryophyta</taxon>
        <taxon>Tracheophyta</taxon>
        <taxon>Spermatophyta</taxon>
        <taxon>Magnoliopsida</taxon>
        <taxon>eudicotyledons</taxon>
        <taxon>Gunneridae</taxon>
        <taxon>Pentapetalae</taxon>
        <taxon>asterids</taxon>
        <taxon>campanulids</taxon>
        <taxon>Asterales</taxon>
        <taxon>Asteraceae</taxon>
        <taxon>Cichorioideae</taxon>
        <taxon>Cichorieae</taxon>
        <taxon>Cichoriinae</taxon>
        <taxon>Cichorium</taxon>
    </lineage>
</organism>
<reference evidence="2" key="1">
    <citation type="journal article" date="2022" name="Mol. Ecol. Resour.">
        <title>The genomes of chicory, endive, great burdock and yacon provide insights into Asteraceae palaeo-polyploidization history and plant inulin production.</title>
        <authorList>
            <person name="Fan W."/>
            <person name="Wang S."/>
            <person name="Wang H."/>
            <person name="Wang A."/>
            <person name="Jiang F."/>
            <person name="Liu H."/>
            <person name="Zhao H."/>
            <person name="Xu D."/>
            <person name="Zhang Y."/>
        </authorList>
    </citation>
    <scope>NUCLEOTIDE SEQUENCE [LARGE SCALE GENOMIC DNA]</scope>
    <source>
        <strain evidence="2">cv. Punajuju</strain>
    </source>
</reference>
<reference evidence="1 2" key="2">
    <citation type="journal article" date="2022" name="Mol. Ecol. Resour.">
        <title>The genomes of chicory, endive, great burdock and yacon provide insights into Asteraceae paleo-polyploidization history and plant inulin production.</title>
        <authorList>
            <person name="Fan W."/>
            <person name="Wang S."/>
            <person name="Wang H."/>
            <person name="Wang A."/>
            <person name="Jiang F."/>
            <person name="Liu H."/>
            <person name="Zhao H."/>
            <person name="Xu D."/>
            <person name="Zhang Y."/>
        </authorList>
    </citation>
    <scope>NUCLEOTIDE SEQUENCE [LARGE SCALE GENOMIC DNA]</scope>
    <source>
        <strain evidence="2">cv. Punajuju</strain>
        <tissue evidence="1">Leaves</tissue>
    </source>
</reference>
<name>A0ACB9GAD7_CICIN</name>
<accession>A0ACB9GAD7</accession>
<dbReference type="Proteomes" id="UP001055811">
    <property type="component" value="Linkage Group LG02"/>
</dbReference>
<proteinExistence type="predicted"/>
<dbReference type="EMBL" id="CM042010">
    <property type="protein sequence ID" value="KAI3780394.1"/>
    <property type="molecule type" value="Genomic_DNA"/>
</dbReference>
<gene>
    <name evidence="1" type="ORF">L2E82_10375</name>
</gene>